<dbReference type="PANTHER" id="PTHR45589:SF1">
    <property type="entry name" value="WD REPEAT DOMAIN 62, ISOFORM G"/>
    <property type="match status" value="1"/>
</dbReference>
<organism evidence="2 3">
    <name type="scientific">Pyronema omphalodes (strain CBS 100304)</name>
    <name type="common">Pyronema confluens</name>
    <dbReference type="NCBI Taxonomy" id="1076935"/>
    <lineage>
        <taxon>Eukaryota</taxon>
        <taxon>Fungi</taxon>
        <taxon>Dikarya</taxon>
        <taxon>Ascomycota</taxon>
        <taxon>Pezizomycotina</taxon>
        <taxon>Pezizomycetes</taxon>
        <taxon>Pezizales</taxon>
        <taxon>Pyronemataceae</taxon>
        <taxon>Pyronema</taxon>
    </lineage>
</organism>
<sequence length="1128" mass="121184">MAGLFTPTSRSTGNIPNLKLTPTNTPGFASSRTTKSPGRGRFSACSSSVFPDATLSLKRVIGCSTNAFDSHPPSRSFAYTAGAAAVVVTLDDDLNVTQRFFRARPNAPTLSTAAVGAQYTPSTPNNESRVRAAASLREAGIGYTPSTSIASDDSAGGKTWTARERIKAATCLSFSPDGKWLAVGETGYNPRVLIFSMSKDVPSDMPVAAMSEHTFGVRDVSFSPDSKFLASIGTANDGFIYVWSLNPGNKNGIVQLHASNKCTSFVRQIAWMGRSLITVGTRHVKVWRTEDDVGDGRKPKRKWTLTRKKQKANIGGPVVLHGRNALLGNMSDSTMSCVIGISEDKAIVCSERGDICLLEETQMRFSKVADAGFGVHCIAVDAERKFAWVAGKDGSHSALVLANIVPPTPPASPSSSRSSSPVLPSGCRRADVVAMASMFGHLFTLDSDRCLKIINMTTVEGVPVPNSMVRELPAHKDACLGVRPLPPNHPSESAFFTWSAGGSVIFWSVDGTCMAEFQIELEQPSEGEDDVLFNELKVVRVSKDGDFFVSGDKYGVLRVIDGETREHYYDVKAHSSEIMDITIHNDTIVSCARDRTVQIFTKVDGEWNLSQTLDDHTASVQRVLLLEDGNKLLSCSTDRTIVIRELCRREAIDGTITDAYIPYRTLNTKASPVHMAPIGDSASALLVSTLDRQIIKFDLNSGKSISSFKVSDETGESVVMDAISLSEDRGKPRIIVGTSTIDKSIRVYDLNGGLVDKEWGHTEGVSDVCLLEITGQDSAPDTVSVVSTGTDGTIMIWDFLEKGPSQVREISRDILDPLPTGRESLTAARTPIRRVLSKSELIEFTPRSSQGGEGIGSGSRSVGSTSPPRQLRKKASMYGMRPGTSSSAVSKSALAIQQQTQTVPASPTTATMATSSASTSSSTEDTAISTPLSTPTGSGRASSKSLRGRTPSPPDSTARLPPPPRRPSYDSRTRNASRTRGKSDATTSGSNINSLAESLTRSLRSFRKRAEALSRSENNSNMVRPEVMRDLQRELGLTVKELGRDQAKITEDDGQGDDSMMAMLEAYSAKLLSMVNNRLEEQFKGNGEEGMGGKGLQQPLQLGECCSGRAGGELDRRKGESTEVGGEG</sequence>
<feature type="compositionally biased region" description="Polar residues" evidence="1">
    <location>
        <begin position="981"/>
        <end position="995"/>
    </location>
</feature>
<dbReference type="STRING" id="1076935.U4L2W0"/>
<protein>
    <submittedName>
        <fullName evidence="2">Similar to Mitogen-activated protein kinase-binding protein 1 acc. no. Q6NS57</fullName>
    </submittedName>
</protein>
<dbReference type="OMA" id="ASYYTWA"/>
<dbReference type="SUPFAM" id="SSF50978">
    <property type="entry name" value="WD40 repeat-like"/>
    <property type="match status" value="2"/>
</dbReference>
<keyword evidence="2" id="KW-0808">Transferase</keyword>
<feature type="compositionally biased region" description="Basic and acidic residues" evidence="1">
    <location>
        <begin position="1112"/>
        <end position="1121"/>
    </location>
</feature>
<proteinExistence type="predicted"/>
<evidence type="ECO:0000256" key="1">
    <source>
        <dbReference type="SAM" id="MobiDB-lite"/>
    </source>
</evidence>
<dbReference type="InterPro" id="IPR015943">
    <property type="entry name" value="WD40/YVTN_repeat-like_dom_sf"/>
</dbReference>
<keyword evidence="2" id="KW-0418">Kinase</keyword>
<dbReference type="SMART" id="SM00320">
    <property type="entry name" value="WD40"/>
    <property type="match status" value="8"/>
</dbReference>
<dbReference type="Proteomes" id="UP000018144">
    <property type="component" value="Unassembled WGS sequence"/>
</dbReference>
<dbReference type="eggNOG" id="KOG1408">
    <property type="taxonomic scope" value="Eukaryota"/>
</dbReference>
<dbReference type="OrthoDB" id="6252103at2759"/>
<feature type="compositionally biased region" description="Polar residues" evidence="1">
    <location>
        <begin position="883"/>
        <end position="904"/>
    </location>
</feature>
<keyword evidence="3" id="KW-1185">Reference proteome</keyword>
<feature type="compositionally biased region" description="Polar residues" evidence="1">
    <location>
        <begin position="931"/>
        <end position="945"/>
    </location>
</feature>
<dbReference type="InterPro" id="IPR052779">
    <property type="entry name" value="WDR62"/>
</dbReference>
<feature type="compositionally biased region" description="Polar residues" evidence="1">
    <location>
        <begin position="1"/>
        <end position="36"/>
    </location>
</feature>
<name>U4L2W0_PYROM</name>
<feature type="region of interest" description="Disordered" evidence="1">
    <location>
        <begin position="1"/>
        <end position="39"/>
    </location>
</feature>
<dbReference type="PANTHER" id="PTHR45589">
    <property type="entry name" value="WD REPEAT DOMAIN 62, ISOFORM G"/>
    <property type="match status" value="1"/>
</dbReference>
<dbReference type="Pfam" id="PF00400">
    <property type="entry name" value="WD40"/>
    <property type="match status" value="4"/>
</dbReference>
<dbReference type="InterPro" id="IPR001680">
    <property type="entry name" value="WD40_rpt"/>
</dbReference>
<evidence type="ECO:0000313" key="3">
    <source>
        <dbReference type="Proteomes" id="UP000018144"/>
    </source>
</evidence>
<dbReference type="AlphaFoldDB" id="U4L2W0"/>
<feature type="compositionally biased region" description="Low complexity" evidence="1">
    <location>
        <begin position="905"/>
        <end position="930"/>
    </location>
</feature>
<dbReference type="GO" id="GO:0016301">
    <property type="term" value="F:kinase activity"/>
    <property type="evidence" value="ECO:0007669"/>
    <property type="project" value="UniProtKB-KW"/>
</dbReference>
<feature type="region of interest" description="Disordered" evidence="1">
    <location>
        <begin position="1084"/>
        <end position="1128"/>
    </location>
</feature>
<gene>
    <name evidence="2" type="ORF">PCON_06175</name>
</gene>
<dbReference type="InterPro" id="IPR036322">
    <property type="entry name" value="WD40_repeat_dom_sf"/>
</dbReference>
<dbReference type="EMBL" id="HF935300">
    <property type="protein sequence ID" value="CCX06588.1"/>
    <property type="molecule type" value="Genomic_DNA"/>
</dbReference>
<dbReference type="Gene3D" id="2.130.10.10">
    <property type="entry name" value="YVTN repeat-like/Quinoprotein amine dehydrogenase"/>
    <property type="match status" value="4"/>
</dbReference>
<accession>U4L2W0</accession>
<feature type="region of interest" description="Disordered" evidence="1">
    <location>
        <begin position="843"/>
        <end position="995"/>
    </location>
</feature>
<reference evidence="2 3" key="1">
    <citation type="journal article" date="2013" name="PLoS Genet.">
        <title>The genome and development-dependent transcriptomes of Pyronema confluens: a window into fungal evolution.</title>
        <authorList>
            <person name="Traeger S."/>
            <person name="Altegoer F."/>
            <person name="Freitag M."/>
            <person name="Gabaldon T."/>
            <person name="Kempken F."/>
            <person name="Kumar A."/>
            <person name="Marcet-Houben M."/>
            <person name="Poggeler S."/>
            <person name="Stajich J.E."/>
            <person name="Nowrousian M."/>
        </authorList>
    </citation>
    <scope>NUCLEOTIDE SEQUENCE [LARGE SCALE GENOMIC DNA]</scope>
    <source>
        <strain evidence="3">CBS 100304</strain>
        <tissue evidence="2">Vegetative mycelium</tissue>
    </source>
</reference>
<evidence type="ECO:0000313" key="2">
    <source>
        <dbReference type="EMBL" id="CCX06588.1"/>
    </source>
</evidence>